<reference evidence="1" key="1">
    <citation type="submission" date="2022-11" db="EMBL/GenBank/DDBJ databases">
        <authorList>
            <person name="Scott C."/>
            <person name="Bruce N."/>
        </authorList>
    </citation>
    <scope>NUCLEOTIDE SEQUENCE</scope>
</reference>
<organism evidence="1 2">
    <name type="scientific">Parascedosporium putredinis</name>
    <dbReference type="NCBI Taxonomy" id="1442378"/>
    <lineage>
        <taxon>Eukaryota</taxon>
        <taxon>Fungi</taxon>
        <taxon>Dikarya</taxon>
        <taxon>Ascomycota</taxon>
        <taxon>Pezizomycotina</taxon>
        <taxon>Sordariomycetes</taxon>
        <taxon>Hypocreomycetidae</taxon>
        <taxon>Microascales</taxon>
        <taxon>Microascaceae</taxon>
        <taxon>Parascedosporium</taxon>
    </lineage>
</organism>
<evidence type="ECO:0000313" key="1">
    <source>
        <dbReference type="EMBL" id="CAI4218193.1"/>
    </source>
</evidence>
<dbReference type="OrthoDB" id="2100652at2759"/>
<dbReference type="Pfam" id="PF08695">
    <property type="entry name" value="Coa1"/>
    <property type="match status" value="1"/>
</dbReference>
<keyword evidence="2" id="KW-1185">Reference proteome</keyword>
<dbReference type="GO" id="GO:0033617">
    <property type="term" value="P:mitochondrial respiratory chain complex IV assembly"/>
    <property type="evidence" value="ECO:0007669"/>
    <property type="project" value="InterPro"/>
</dbReference>
<proteinExistence type="predicted"/>
<dbReference type="Proteomes" id="UP000838763">
    <property type="component" value="Unassembled WGS sequence"/>
</dbReference>
<dbReference type="PANTHER" id="PTHR28523:SF1">
    <property type="entry name" value="CYTOCHROME C OXIDASE ASSEMBLY FACTOR 1"/>
    <property type="match status" value="1"/>
</dbReference>
<gene>
    <name evidence="1" type="ORF">PPNO1_LOCUS7788</name>
</gene>
<protein>
    <recommendedName>
        <fullName evidence="3">DUF1783-domain-containing protein</fullName>
    </recommendedName>
</protein>
<evidence type="ECO:0008006" key="3">
    <source>
        <dbReference type="Google" id="ProtNLM"/>
    </source>
</evidence>
<comment type="caution">
    <text evidence="1">The sequence shown here is derived from an EMBL/GenBank/DDBJ whole genome shotgun (WGS) entry which is preliminary data.</text>
</comment>
<dbReference type="GO" id="GO:0005743">
    <property type="term" value="C:mitochondrial inner membrane"/>
    <property type="evidence" value="ECO:0007669"/>
    <property type="project" value="TreeGrafter"/>
</dbReference>
<evidence type="ECO:0000313" key="2">
    <source>
        <dbReference type="Proteomes" id="UP000838763"/>
    </source>
</evidence>
<dbReference type="InterPro" id="IPR042432">
    <property type="entry name" value="Coa1_fungi"/>
</dbReference>
<dbReference type="AlphaFoldDB" id="A0A9P1H8X6"/>
<accession>A0A9P1H8X6</accession>
<dbReference type="PANTHER" id="PTHR28523">
    <property type="entry name" value="CYTOCHROME C OXIDASE ASSEMBLY FACTOR 1"/>
    <property type="match status" value="1"/>
</dbReference>
<name>A0A9P1H8X6_9PEZI</name>
<sequence>MFARAIQRRLASSVLRNQSALRNVARTQRRHITRAPKAGETLMERRADRELPDVESVSFRWSRSLPIFFGLIALSSIAIFNYQKSSSSVIASTLYALRTNTHARELLGDEIYFQHRIPWISGELNQLKGRIDVHFKVKGTRGSATMTFRSFRPAARGLFETAEWSLVMDGDESGRKIDLLDGNDPFRAIPGAHLIDDEDS</sequence>
<dbReference type="InterPro" id="IPR014807">
    <property type="entry name" value="Coa1"/>
</dbReference>
<dbReference type="EMBL" id="CALLCH030000017">
    <property type="protein sequence ID" value="CAI4218193.1"/>
    <property type="molecule type" value="Genomic_DNA"/>
</dbReference>